<sequence>MSTGKGKAMDLPPLTNTLDKAKSPYLLQHKNNPVAWQEWKPEVIQRAKEEDKMIFLSVGYSACHWCHVLAAESFQDDFVAQVLNKYFINIKVDREERPDVDRVYMNYLQATSGGGGWPLSVFLTPDLAPVFAGTYFPKGRFLSLLDKVHELWVENRERVIENSKDVLQQLQDMQDVGSSTPADLAELSATAPQKVFAHLFKGYDKKNGGFSSRGPKFPSTSQNLVLLARYAAYHANDTNAKTKEEGVKAAEMGTRLLRALWEGGIRDWVGSGLARYSVDQYFRVPHFEKMLYDQGQVAQAALEFSILPNLPDAESKQVCQDLAADIIEYTIRDLRSPEGGFYSAEDADSGESLEHPDKHIEGGFYVWEKGEFDQVLGDEDATVAACFWAVKPRGNVDPSSDIQGELKGKNTLYQAHSYEDVASDFGISVEQVKAVISRAIPKLRAHREKTRPRPHLDDKILTGWNGLMISALSTASVVLPAERYPIASRCQDLASDAVAFIKTNLYDADTGKLTRSWREGKGPVGQADDYAFLIKGLLDLYEVTGIEEHLAFAIKLQEALDTDFYDNEQGGYFASAPDPHILIRIRDNQDGAEPAASSVTAHNLQRLAGYASANAEQYEERTSSTYRSNAAMLKRAPYAFATTVAALMDKEQGYREYIVIGPCDNDFVKETRRIILASTYIPNKIIMSIDPASPPLELASRNPVIQSLVEDLKQKGDGRPSVRLCENGACHLPVYDLQEVRKMVSNNV</sequence>
<comment type="caution">
    <text evidence="1">The sequence shown here is derived from an EMBL/GenBank/DDBJ whole genome shotgun (WGS) entry which is preliminary data.</text>
</comment>
<evidence type="ECO:0000313" key="1">
    <source>
        <dbReference type="EMBL" id="KAJ9102522.1"/>
    </source>
</evidence>
<accession>A0ACC2VUE9</accession>
<dbReference type="EMBL" id="JASBWT010000008">
    <property type="protein sequence ID" value="KAJ9102522.1"/>
    <property type="molecule type" value="Genomic_DNA"/>
</dbReference>
<evidence type="ECO:0000313" key="2">
    <source>
        <dbReference type="Proteomes" id="UP001227268"/>
    </source>
</evidence>
<reference evidence="1" key="1">
    <citation type="submission" date="2023-04" db="EMBL/GenBank/DDBJ databases">
        <title>Draft Genome sequencing of Naganishia species isolated from polar environments using Oxford Nanopore Technology.</title>
        <authorList>
            <person name="Leo P."/>
            <person name="Venkateswaran K."/>
        </authorList>
    </citation>
    <scope>NUCLEOTIDE SEQUENCE</scope>
    <source>
        <strain evidence="1">MNA-CCFEE 5423</strain>
    </source>
</reference>
<name>A0ACC2VUE9_9TREE</name>
<organism evidence="1 2">
    <name type="scientific">Naganishia friedmannii</name>
    <dbReference type="NCBI Taxonomy" id="89922"/>
    <lineage>
        <taxon>Eukaryota</taxon>
        <taxon>Fungi</taxon>
        <taxon>Dikarya</taxon>
        <taxon>Basidiomycota</taxon>
        <taxon>Agaricomycotina</taxon>
        <taxon>Tremellomycetes</taxon>
        <taxon>Filobasidiales</taxon>
        <taxon>Filobasidiaceae</taxon>
        <taxon>Naganishia</taxon>
    </lineage>
</organism>
<protein>
    <submittedName>
        <fullName evidence="1">Uncharacterized protein</fullName>
    </submittedName>
</protein>
<keyword evidence="2" id="KW-1185">Reference proteome</keyword>
<gene>
    <name evidence="1" type="ORF">QFC21_002923</name>
</gene>
<proteinExistence type="predicted"/>
<dbReference type="Proteomes" id="UP001227268">
    <property type="component" value="Unassembled WGS sequence"/>
</dbReference>